<dbReference type="EMBL" id="CAJVPK010002713">
    <property type="protein sequence ID" value="CAG8617240.1"/>
    <property type="molecule type" value="Genomic_DNA"/>
</dbReference>
<dbReference type="AlphaFoldDB" id="A0A9N9CX61"/>
<evidence type="ECO:0000313" key="1">
    <source>
        <dbReference type="EMBL" id="CAG8617240.1"/>
    </source>
</evidence>
<dbReference type="Proteomes" id="UP000789706">
    <property type="component" value="Unassembled WGS sequence"/>
</dbReference>
<comment type="caution">
    <text evidence="1">The sequence shown here is derived from an EMBL/GenBank/DDBJ whole genome shotgun (WGS) entry which is preliminary data.</text>
</comment>
<feature type="non-terminal residue" evidence="1">
    <location>
        <position position="1"/>
    </location>
</feature>
<proteinExistence type="predicted"/>
<reference evidence="1" key="1">
    <citation type="submission" date="2021-06" db="EMBL/GenBank/DDBJ databases">
        <authorList>
            <person name="Kallberg Y."/>
            <person name="Tangrot J."/>
            <person name="Rosling A."/>
        </authorList>
    </citation>
    <scope>NUCLEOTIDE SEQUENCE</scope>
    <source>
        <strain evidence="1">AZ414A</strain>
    </source>
</reference>
<accession>A0A9N9CX61</accession>
<keyword evidence="2" id="KW-1185">Reference proteome</keyword>
<protein>
    <submittedName>
        <fullName evidence="1">6754_t:CDS:1</fullName>
    </submittedName>
</protein>
<name>A0A9N9CX61_9GLOM</name>
<evidence type="ECO:0000313" key="2">
    <source>
        <dbReference type="Proteomes" id="UP000789706"/>
    </source>
</evidence>
<gene>
    <name evidence="1" type="ORF">DEBURN_LOCUS10220</name>
</gene>
<organism evidence="1 2">
    <name type="scientific">Diversispora eburnea</name>
    <dbReference type="NCBI Taxonomy" id="1213867"/>
    <lineage>
        <taxon>Eukaryota</taxon>
        <taxon>Fungi</taxon>
        <taxon>Fungi incertae sedis</taxon>
        <taxon>Mucoromycota</taxon>
        <taxon>Glomeromycotina</taxon>
        <taxon>Glomeromycetes</taxon>
        <taxon>Diversisporales</taxon>
        <taxon>Diversisporaceae</taxon>
        <taxon>Diversispora</taxon>
    </lineage>
</organism>
<sequence>VLVLRFVRAENVFVQVTHFVALPALTLHLTHKTADLACPIDNFCVNSECVNVECVVDSNCGNDALYNTETGEYTPAAGKCIDNVCYLCIDKCLSQKDCFAYEYTGGGAPALCMTDPSCISRDDGETKSSSFTDGVPLWHQVSPSFI</sequence>